<dbReference type="EMBL" id="JAWHQM010000001">
    <property type="protein sequence ID" value="KAK5624373.1"/>
    <property type="molecule type" value="Genomic_DNA"/>
</dbReference>
<evidence type="ECO:0000313" key="1">
    <source>
        <dbReference type="EMBL" id="KAK5624373.1"/>
    </source>
</evidence>
<reference evidence="1 2" key="1">
    <citation type="submission" date="2023-10" db="EMBL/GenBank/DDBJ databases">
        <title>Draft genome sequence of Xylaria bambusicola isolate GMP-LS, the root and basal stem rot pathogen of sugarcane in Indonesia.</title>
        <authorList>
            <person name="Selvaraj P."/>
            <person name="Muralishankar V."/>
            <person name="Muruganantham S."/>
            <person name="Sp S."/>
            <person name="Haryani S."/>
            <person name="Lau K.J.X."/>
            <person name="Naqvi N.I."/>
        </authorList>
    </citation>
    <scope>NUCLEOTIDE SEQUENCE [LARGE SCALE GENOMIC DNA]</scope>
    <source>
        <strain evidence="1">GMP-LS</strain>
    </source>
</reference>
<dbReference type="Proteomes" id="UP001305414">
    <property type="component" value="Unassembled WGS sequence"/>
</dbReference>
<gene>
    <name evidence="1" type="ORF">RRF57_000089</name>
</gene>
<evidence type="ECO:0000313" key="2">
    <source>
        <dbReference type="Proteomes" id="UP001305414"/>
    </source>
</evidence>
<organism evidence="1 2">
    <name type="scientific">Xylaria bambusicola</name>
    <dbReference type="NCBI Taxonomy" id="326684"/>
    <lineage>
        <taxon>Eukaryota</taxon>
        <taxon>Fungi</taxon>
        <taxon>Dikarya</taxon>
        <taxon>Ascomycota</taxon>
        <taxon>Pezizomycotina</taxon>
        <taxon>Sordariomycetes</taxon>
        <taxon>Xylariomycetidae</taxon>
        <taxon>Xylariales</taxon>
        <taxon>Xylariaceae</taxon>
        <taxon>Xylaria</taxon>
    </lineage>
</organism>
<dbReference type="AlphaFoldDB" id="A0AAN7U9L8"/>
<sequence length="68" mass="7688">MFPTTQGSKETNAESNSLEKICVHAKPGSAILVNPARYDIVLLRSGDNRFSIHARQRESLSRFGNRQW</sequence>
<accession>A0AAN7U9L8</accession>
<proteinExistence type="predicted"/>
<comment type="caution">
    <text evidence="1">The sequence shown here is derived from an EMBL/GenBank/DDBJ whole genome shotgun (WGS) entry which is preliminary data.</text>
</comment>
<keyword evidence="2" id="KW-1185">Reference proteome</keyword>
<name>A0AAN7U9L8_9PEZI</name>
<protein>
    <submittedName>
        <fullName evidence="1">Uncharacterized protein</fullName>
    </submittedName>
</protein>